<keyword evidence="1" id="KW-0690">Ribosome biogenesis</keyword>
<dbReference type="KEGG" id="cdes:C0J27_02140"/>
<evidence type="ECO:0008006" key="4">
    <source>
        <dbReference type="Google" id="ProtNLM"/>
    </source>
</evidence>
<dbReference type="Gene3D" id="3.30.300.20">
    <property type="match status" value="1"/>
</dbReference>
<organism evidence="2 3">
    <name type="scientific">Candidatus Chromulinivorax destructor</name>
    <dbReference type="NCBI Taxonomy" id="2066483"/>
    <lineage>
        <taxon>Bacteria</taxon>
        <taxon>Candidatus Babelota</taxon>
        <taxon>Candidatus Babeliae</taxon>
        <taxon>Candidatus Babeliales</taxon>
        <taxon>Candidatus Chromulinivoraceae</taxon>
        <taxon>Candidatus Chromulinivorax</taxon>
    </lineage>
</organism>
<dbReference type="GO" id="GO:0005829">
    <property type="term" value="C:cytosol"/>
    <property type="evidence" value="ECO:0007669"/>
    <property type="project" value="TreeGrafter"/>
</dbReference>
<name>A0A345ZB70_9BACT</name>
<dbReference type="SUPFAM" id="SSF89919">
    <property type="entry name" value="Ribosome-binding factor A, RbfA"/>
    <property type="match status" value="1"/>
</dbReference>
<dbReference type="Pfam" id="PF02033">
    <property type="entry name" value="RBFA"/>
    <property type="match status" value="1"/>
</dbReference>
<dbReference type="GO" id="GO:0006364">
    <property type="term" value="P:rRNA processing"/>
    <property type="evidence" value="ECO:0007669"/>
    <property type="project" value="InterPro"/>
</dbReference>
<reference evidence="2 3" key="1">
    <citation type="submission" date="2017-12" db="EMBL/GenBank/DDBJ databases">
        <title>Chromulinavorax destructans is a abundant pathogen of dominant heterotrophic picoflagllates.</title>
        <authorList>
            <person name="Deeg C.M."/>
            <person name="Zimmer M."/>
            <person name="Suttle C.A."/>
        </authorList>
    </citation>
    <scope>NUCLEOTIDE SEQUENCE [LARGE SCALE GENOMIC DNA]</scope>
    <source>
        <strain evidence="2 3">SeV1</strain>
    </source>
</reference>
<keyword evidence="3" id="KW-1185">Reference proteome</keyword>
<dbReference type="PANTHER" id="PTHR33515:SF1">
    <property type="entry name" value="RIBOSOME-BINDING FACTOR A, CHLOROPLASTIC-RELATED"/>
    <property type="match status" value="1"/>
</dbReference>
<proteinExistence type="predicted"/>
<accession>A0A345ZB70</accession>
<dbReference type="Proteomes" id="UP000254834">
    <property type="component" value="Chromosome"/>
</dbReference>
<gene>
    <name evidence="2" type="ORF">C0J27_02140</name>
</gene>
<protein>
    <recommendedName>
        <fullName evidence="4">Ribosome-binding factor A</fullName>
    </recommendedName>
</protein>
<evidence type="ECO:0000313" key="2">
    <source>
        <dbReference type="EMBL" id="AXK60537.1"/>
    </source>
</evidence>
<evidence type="ECO:0000313" key="3">
    <source>
        <dbReference type="Proteomes" id="UP000254834"/>
    </source>
</evidence>
<dbReference type="EMBL" id="CP025544">
    <property type="protein sequence ID" value="AXK60537.1"/>
    <property type="molecule type" value="Genomic_DNA"/>
</dbReference>
<sequence>MINSSAVSEIKRAQKESQLLREISSMFHTVAMDDNRLSGLFVNRVELSSDKGWCTIYFYTNEGYEKYAEQLEVLKLYKPSMRKSLSSEIKARYVPNLKFEYDSKFEKQQRLELAMALAAQDVRKHQDGG</sequence>
<dbReference type="InterPro" id="IPR015946">
    <property type="entry name" value="KH_dom-like_a/b"/>
</dbReference>
<dbReference type="InterPro" id="IPR000238">
    <property type="entry name" value="RbfA"/>
</dbReference>
<dbReference type="OrthoDB" id="307788at2"/>
<dbReference type="AlphaFoldDB" id="A0A345ZB70"/>
<dbReference type="GO" id="GO:0043024">
    <property type="term" value="F:ribosomal small subunit binding"/>
    <property type="evidence" value="ECO:0007669"/>
    <property type="project" value="TreeGrafter"/>
</dbReference>
<evidence type="ECO:0000256" key="1">
    <source>
        <dbReference type="ARBA" id="ARBA00022517"/>
    </source>
</evidence>
<dbReference type="InterPro" id="IPR023799">
    <property type="entry name" value="RbfA_dom_sf"/>
</dbReference>
<dbReference type="RefSeq" id="WP_115585552.1">
    <property type="nucleotide sequence ID" value="NZ_CP025544.1"/>
</dbReference>
<dbReference type="PANTHER" id="PTHR33515">
    <property type="entry name" value="RIBOSOME-BINDING FACTOR A, CHLOROPLASTIC-RELATED"/>
    <property type="match status" value="1"/>
</dbReference>